<evidence type="ECO:0000313" key="5">
    <source>
        <dbReference type="Proteomes" id="UP001218188"/>
    </source>
</evidence>
<organism evidence="4 5">
    <name type="scientific">Mycena alexandri</name>
    <dbReference type="NCBI Taxonomy" id="1745969"/>
    <lineage>
        <taxon>Eukaryota</taxon>
        <taxon>Fungi</taxon>
        <taxon>Dikarya</taxon>
        <taxon>Basidiomycota</taxon>
        <taxon>Agaricomycotina</taxon>
        <taxon>Agaricomycetes</taxon>
        <taxon>Agaricomycetidae</taxon>
        <taxon>Agaricales</taxon>
        <taxon>Marasmiineae</taxon>
        <taxon>Mycenaceae</taxon>
        <taxon>Mycena</taxon>
    </lineage>
</organism>
<feature type="domain" description="Beta-lactamase-related" evidence="3">
    <location>
        <begin position="50"/>
        <end position="394"/>
    </location>
</feature>
<dbReference type="Proteomes" id="UP001218188">
    <property type="component" value="Unassembled WGS sequence"/>
</dbReference>
<comment type="similarity">
    <text evidence="1">Belongs to the peptidase S12 family.</text>
</comment>
<accession>A0AAD6SYF0</accession>
<protein>
    <submittedName>
        <fullName evidence="4">Beta-lactamase/transpeptidase-like protein</fullName>
    </submittedName>
</protein>
<dbReference type="EMBL" id="JARJCM010000056">
    <property type="protein sequence ID" value="KAJ7034578.1"/>
    <property type="molecule type" value="Genomic_DNA"/>
</dbReference>
<reference evidence="4" key="1">
    <citation type="submission" date="2023-03" db="EMBL/GenBank/DDBJ databases">
        <title>Massive genome expansion in bonnet fungi (Mycena s.s.) driven by repeated elements and novel gene families across ecological guilds.</title>
        <authorList>
            <consortium name="Lawrence Berkeley National Laboratory"/>
            <person name="Harder C.B."/>
            <person name="Miyauchi S."/>
            <person name="Viragh M."/>
            <person name="Kuo A."/>
            <person name="Thoen E."/>
            <person name="Andreopoulos B."/>
            <person name="Lu D."/>
            <person name="Skrede I."/>
            <person name="Drula E."/>
            <person name="Henrissat B."/>
            <person name="Morin E."/>
            <person name="Kohler A."/>
            <person name="Barry K."/>
            <person name="LaButti K."/>
            <person name="Morin E."/>
            <person name="Salamov A."/>
            <person name="Lipzen A."/>
            <person name="Mereny Z."/>
            <person name="Hegedus B."/>
            <person name="Baldrian P."/>
            <person name="Stursova M."/>
            <person name="Weitz H."/>
            <person name="Taylor A."/>
            <person name="Grigoriev I.V."/>
            <person name="Nagy L.G."/>
            <person name="Martin F."/>
            <person name="Kauserud H."/>
        </authorList>
    </citation>
    <scope>NUCLEOTIDE SEQUENCE</scope>
    <source>
        <strain evidence="4">CBHHK200</strain>
    </source>
</reference>
<sequence>MRFFIPLISIFSFSLLASGRVISKRANNTQILNPDVDAFITNLFALWDSSAGAAVAVVRMDEQGNWLVETKGYGVAKADGTKVDENTIFAIGSNSKLFDVLATGLLISNESLTPQITWTTKISSIIPNWELMDSIASSESTITDLMSHRTGLPAHDFAFFLFNDTFSAIIERLQYLKPSLGFRDAAQYNNIMYAILSYLPTALLPNKPLFARYVKEHIIDPLGLNSTTYSFAIANATGNMADGFAREAINITENPLGPGTTRVLPFLFPTETEDGSTISGAGGILSTATDMARWLQMLISNGQHPTTNATIVPAAVFDKLATGVTVWVGNDDFGQFPGATELSPAVYSGAQSLIAYRGHDMIEHEGALPGYHSRITRFPFDNAGIAILTNDDSFGPLLKEVIKFRLADEIFGLEPIDWNSRYQAAARGIELESAAETSTATSANASLPLSLSTVLGTYRNLGYGADIELCGTIAGVTQSSTCTTLVAHLNNTFPAQIAAADLVWAWNRSLADYVTLKHFTGALFNVSESWISMSTGNSSAPFWAYDTKLENNVAEFVVNSGKVAGFGLRGGVWGAAEFVGEPQGPTVEDRSEVWYAAV</sequence>
<comment type="caution">
    <text evidence="4">The sequence shown here is derived from an EMBL/GenBank/DDBJ whole genome shotgun (WGS) entry which is preliminary data.</text>
</comment>
<gene>
    <name evidence="4" type="ORF">C8F04DRAFT_1001817</name>
</gene>
<dbReference type="Pfam" id="PF00144">
    <property type="entry name" value="Beta-lactamase"/>
    <property type="match status" value="1"/>
</dbReference>
<evidence type="ECO:0000313" key="4">
    <source>
        <dbReference type="EMBL" id="KAJ7034578.1"/>
    </source>
</evidence>
<evidence type="ECO:0000259" key="3">
    <source>
        <dbReference type="Pfam" id="PF00144"/>
    </source>
</evidence>
<keyword evidence="2" id="KW-0732">Signal</keyword>
<dbReference type="SUPFAM" id="SSF56601">
    <property type="entry name" value="beta-lactamase/transpeptidase-like"/>
    <property type="match status" value="1"/>
</dbReference>
<dbReference type="PANTHER" id="PTHR46825">
    <property type="entry name" value="D-ALANYL-D-ALANINE-CARBOXYPEPTIDASE/ENDOPEPTIDASE AMPH"/>
    <property type="match status" value="1"/>
</dbReference>
<dbReference type="InterPro" id="IPR012338">
    <property type="entry name" value="Beta-lactam/transpept-like"/>
</dbReference>
<dbReference type="Gene3D" id="3.40.710.10">
    <property type="entry name" value="DD-peptidase/beta-lactamase superfamily"/>
    <property type="match status" value="1"/>
</dbReference>
<name>A0AAD6SYF0_9AGAR</name>
<dbReference type="InterPro" id="IPR001466">
    <property type="entry name" value="Beta-lactam-related"/>
</dbReference>
<feature type="chain" id="PRO_5042129384" evidence="2">
    <location>
        <begin position="20"/>
        <end position="598"/>
    </location>
</feature>
<dbReference type="AlphaFoldDB" id="A0AAD6SYF0"/>
<evidence type="ECO:0000256" key="1">
    <source>
        <dbReference type="ARBA" id="ARBA00038215"/>
    </source>
</evidence>
<dbReference type="PANTHER" id="PTHR46825:SF15">
    <property type="entry name" value="BETA-LACTAMASE-RELATED DOMAIN-CONTAINING PROTEIN"/>
    <property type="match status" value="1"/>
</dbReference>
<keyword evidence="5" id="KW-1185">Reference proteome</keyword>
<feature type="signal peptide" evidence="2">
    <location>
        <begin position="1"/>
        <end position="19"/>
    </location>
</feature>
<evidence type="ECO:0000256" key="2">
    <source>
        <dbReference type="SAM" id="SignalP"/>
    </source>
</evidence>
<dbReference type="InterPro" id="IPR050491">
    <property type="entry name" value="AmpC-like"/>
</dbReference>
<proteinExistence type="inferred from homology"/>